<reference evidence="1 2" key="1">
    <citation type="journal article" date="2005" name="Nature">
        <title>The map-based sequence of the rice genome.</title>
        <authorList>
            <consortium name="International rice genome sequencing project (IRGSP)"/>
            <person name="Matsumoto T."/>
            <person name="Wu J."/>
            <person name="Kanamori H."/>
            <person name="Katayose Y."/>
            <person name="Fujisawa M."/>
            <person name="Namiki N."/>
            <person name="Mizuno H."/>
            <person name="Yamamoto K."/>
            <person name="Antonio B.A."/>
            <person name="Baba T."/>
            <person name="Sakata K."/>
            <person name="Nagamura Y."/>
            <person name="Aoki H."/>
            <person name="Arikawa K."/>
            <person name="Arita K."/>
            <person name="Bito T."/>
            <person name="Chiden Y."/>
            <person name="Fujitsuka N."/>
            <person name="Fukunaka R."/>
            <person name="Hamada M."/>
            <person name="Harada C."/>
            <person name="Hayashi A."/>
            <person name="Hijishita S."/>
            <person name="Honda M."/>
            <person name="Hosokawa S."/>
            <person name="Ichikawa Y."/>
            <person name="Idonuma A."/>
            <person name="Iijima M."/>
            <person name="Ikeda M."/>
            <person name="Ikeno M."/>
            <person name="Ito K."/>
            <person name="Ito S."/>
            <person name="Ito T."/>
            <person name="Ito Y."/>
            <person name="Ito Y."/>
            <person name="Iwabuchi A."/>
            <person name="Kamiya K."/>
            <person name="Karasawa W."/>
            <person name="Kurita K."/>
            <person name="Katagiri S."/>
            <person name="Kikuta A."/>
            <person name="Kobayashi H."/>
            <person name="Kobayashi N."/>
            <person name="Machita K."/>
            <person name="Maehara T."/>
            <person name="Masukawa M."/>
            <person name="Mizubayashi T."/>
            <person name="Mukai Y."/>
            <person name="Nagasaki H."/>
            <person name="Nagata Y."/>
            <person name="Naito S."/>
            <person name="Nakashima M."/>
            <person name="Nakama Y."/>
            <person name="Nakamichi Y."/>
            <person name="Nakamura M."/>
            <person name="Meguro A."/>
            <person name="Negishi M."/>
            <person name="Ohta I."/>
            <person name="Ohta T."/>
            <person name="Okamoto M."/>
            <person name="Ono N."/>
            <person name="Saji S."/>
            <person name="Sakaguchi M."/>
            <person name="Sakai K."/>
            <person name="Shibata M."/>
            <person name="Shimokawa T."/>
            <person name="Song J."/>
            <person name="Takazaki Y."/>
            <person name="Terasawa K."/>
            <person name="Tsugane M."/>
            <person name="Tsuji K."/>
            <person name="Ueda S."/>
            <person name="Waki K."/>
            <person name="Yamagata H."/>
            <person name="Yamamoto M."/>
            <person name="Yamamoto S."/>
            <person name="Yamane H."/>
            <person name="Yoshiki S."/>
            <person name="Yoshihara R."/>
            <person name="Yukawa K."/>
            <person name="Zhong H."/>
            <person name="Yano M."/>
            <person name="Yuan Q."/>
            <person name="Ouyang S."/>
            <person name="Liu J."/>
            <person name="Jones K.M."/>
            <person name="Gansberger K."/>
            <person name="Moffat K."/>
            <person name="Hill J."/>
            <person name="Bera J."/>
            <person name="Fadrosh D."/>
            <person name="Jin S."/>
            <person name="Johri S."/>
            <person name="Kim M."/>
            <person name="Overton L."/>
            <person name="Reardon M."/>
            <person name="Tsitrin T."/>
            <person name="Vuong H."/>
            <person name="Weaver B."/>
            <person name="Ciecko A."/>
            <person name="Tallon L."/>
            <person name="Jackson J."/>
            <person name="Pai G."/>
            <person name="Aken S.V."/>
            <person name="Utterback T."/>
            <person name="Reidmuller S."/>
            <person name="Feldblyum T."/>
            <person name="Hsiao J."/>
            <person name="Zismann V."/>
            <person name="Iobst S."/>
            <person name="de Vazeille A.R."/>
            <person name="Buell C.R."/>
            <person name="Ying K."/>
            <person name="Li Y."/>
            <person name="Lu T."/>
            <person name="Huang Y."/>
            <person name="Zhao Q."/>
            <person name="Feng Q."/>
            <person name="Zhang L."/>
            <person name="Zhu J."/>
            <person name="Weng Q."/>
            <person name="Mu J."/>
            <person name="Lu Y."/>
            <person name="Fan D."/>
            <person name="Liu Y."/>
            <person name="Guan J."/>
            <person name="Zhang Y."/>
            <person name="Yu S."/>
            <person name="Liu X."/>
            <person name="Zhang Y."/>
            <person name="Hong G."/>
            <person name="Han B."/>
            <person name="Choisne N."/>
            <person name="Demange N."/>
            <person name="Orjeda G."/>
            <person name="Samain S."/>
            <person name="Cattolico L."/>
            <person name="Pelletier E."/>
            <person name="Couloux A."/>
            <person name="Segurens B."/>
            <person name="Wincker P."/>
            <person name="D'Hont A."/>
            <person name="Scarpelli C."/>
            <person name="Weissenbach J."/>
            <person name="Salanoubat M."/>
            <person name="Quetier F."/>
            <person name="Yu Y."/>
            <person name="Kim H.R."/>
            <person name="Rambo T."/>
            <person name="Currie J."/>
            <person name="Collura K."/>
            <person name="Luo M."/>
            <person name="Yang T."/>
            <person name="Ammiraju J.S.S."/>
            <person name="Engler F."/>
            <person name="Soderlund C."/>
            <person name="Wing R.A."/>
            <person name="Palmer L.E."/>
            <person name="de la Bastide M."/>
            <person name="Spiegel L."/>
            <person name="Nascimento L."/>
            <person name="Zutavern T."/>
            <person name="O'Shaughnessy A."/>
            <person name="Dike S."/>
            <person name="Dedhia N."/>
            <person name="Preston R."/>
            <person name="Balija V."/>
            <person name="McCombie W.R."/>
            <person name="Chow T."/>
            <person name="Chen H."/>
            <person name="Chung M."/>
            <person name="Chen C."/>
            <person name="Shaw J."/>
            <person name="Wu H."/>
            <person name="Hsiao K."/>
            <person name="Chao Y."/>
            <person name="Chu M."/>
            <person name="Cheng C."/>
            <person name="Hour A."/>
            <person name="Lee P."/>
            <person name="Lin S."/>
            <person name="Lin Y."/>
            <person name="Liou J."/>
            <person name="Liu S."/>
            <person name="Hsing Y."/>
            <person name="Raghuvanshi S."/>
            <person name="Mohanty A."/>
            <person name="Bharti A.K."/>
            <person name="Gaur A."/>
            <person name="Gupta V."/>
            <person name="Kumar D."/>
            <person name="Ravi V."/>
            <person name="Vij S."/>
            <person name="Kapur A."/>
            <person name="Khurana P."/>
            <person name="Khurana P."/>
            <person name="Khurana J.P."/>
            <person name="Tyagi A.K."/>
            <person name="Gaikwad K."/>
            <person name="Singh A."/>
            <person name="Dalal V."/>
            <person name="Srivastava S."/>
            <person name="Dixit A."/>
            <person name="Pal A.K."/>
            <person name="Ghazi I.A."/>
            <person name="Yadav M."/>
            <person name="Pandit A."/>
            <person name="Bhargava A."/>
            <person name="Sureshbabu K."/>
            <person name="Batra K."/>
            <person name="Sharma T.R."/>
            <person name="Mohapatra T."/>
            <person name="Singh N.K."/>
            <person name="Messing J."/>
            <person name="Nelson A.B."/>
            <person name="Fuks G."/>
            <person name="Kavchok S."/>
            <person name="Keizer G."/>
            <person name="Linton E."/>
            <person name="Llaca V."/>
            <person name="Song R."/>
            <person name="Tanyolac B."/>
            <person name="Young S."/>
            <person name="Ho-Il K."/>
            <person name="Hahn J.H."/>
            <person name="Sangsakoo G."/>
            <person name="Vanavichit A."/>
            <person name="de Mattos Luiz.A.T."/>
            <person name="Zimmer P.D."/>
            <person name="Malone G."/>
            <person name="Dellagostin O."/>
            <person name="de Oliveira A.C."/>
            <person name="Bevan M."/>
            <person name="Bancroft I."/>
            <person name="Minx P."/>
            <person name="Cordum H."/>
            <person name="Wilson R."/>
            <person name="Cheng Z."/>
            <person name="Jin W."/>
            <person name="Jiang J."/>
            <person name="Leong S.A."/>
            <person name="Iwama H."/>
            <person name="Gojobori T."/>
            <person name="Itoh T."/>
            <person name="Niimura Y."/>
            <person name="Fujii Y."/>
            <person name="Habara T."/>
            <person name="Sakai H."/>
            <person name="Sato Y."/>
            <person name="Wilson G."/>
            <person name="Kumar K."/>
            <person name="McCouch S."/>
            <person name="Juretic N."/>
            <person name="Hoen D."/>
            <person name="Wright S."/>
            <person name="Bruskiewich R."/>
            <person name="Bureau T."/>
            <person name="Miyao A."/>
            <person name="Hirochika H."/>
            <person name="Nishikawa T."/>
            <person name="Kadowaki K."/>
            <person name="Sugiura M."/>
            <person name="Burr B."/>
            <person name="Sasaki T."/>
        </authorList>
    </citation>
    <scope>NUCLEOTIDE SEQUENCE [LARGE SCALE GENOMIC DNA]</scope>
    <source>
        <strain evidence="2">cv. Nipponbare</strain>
    </source>
</reference>
<dbReference type="AlphaFoldDB" id="A0A0N7KCB7"/>
<reference evidence="2" key="2">
    <citation type="journal article" date="2008" name="Nucleic Acids Res.">
        <title>The rice annotation project database (RAP-DB): 2008 update.</title>
        <authorList>
            <consortium name="The rice annotation project (RAP)"/>
        </authorList>
    </citation>
    <scope>GENOME REANNOTATION</scope>
    <source>
        <strain evidence="2">cv. Nipponbare</strain>
    </source>
</reference>
<proteinExistence type="predicted"/>
<protein>
    <submittedName>
        <fullName evidence="1">Os01g0146101 protein</fullName>
    </submittedName>
</protein>
<evidence type="ECO:0000313" key="1">
    <source>
        <dbReference type="EMBL" id="BAH90907.1"/>
    </source>
</evidence>
<name>A0A0N7KCB7_ORYSJ</name>
<feature type="non-terminal residue" evidence="1">
    <location>
        <position position="1"/>
    </location>
</feature>
<sequence>VVRRPDASALILVACITITCQRAAKEMPRSCVIHNFARISLCLCTQTAMAFLTVCSVALTCISAGIRWWHGGGSVVKPWYQDLIEQFGMFGENSCSFE</sequence>
<dbReference type="KEGG" id="dosa:Os01g0146101"/>
<dbReference type="Gramene" id="Os01t0146101-01">
    <property type="protein sequence ID" value="Os01t0146101-01"/>
    <property type="gene ID" value="Os01g0146101"/>
</dbReference>
<evidence type="ECO:0000313" key="2">
    <source>
        <dbReference type="Proteomes" id="UP000000763"/>
    </source>
</evidence>
<accession>A0A0N7KCB7</accession>
<organism evidence="1 2">
    <name type="scientific">Oryza sativa subsp. japonica</name>
    <name type="common">Rice</name>
    <dbReference type="NCBI Taxonomy" id="39947"/>
    <lineage>
        <taxon>Eukaryota</taxon>
        <taxon>Viridiplantae</taxon>
        <taxon>Streptophyta</taxon>
        <taxon>Embryophyta</taxon>
        <taxon>Tracheophyta</taxon>
        <taxon>Spermatophyta</taxon>
        <taxon>Magnoliopsida</taxon>
        <taxon>Liliopsida</taxon>
        <taxon>Poales</taxon>
        <taxon>Poaceae</taxon>
        <taxon>BOP clade</taxon>
        <taxon>Oryzoideae</taxon>
        <taxon>Oryzeae</taxon>
        <taxon>Oryzinae</taxon>
        <taxon>Oryza</taxon>
        <taxon>Oryza sativa</taxon>
    </lineage>
</organism>
<gene>
    <name evidence="1" type="ordered locus">Os01g0146101</name>
</gene>
<dbReference type="Proteomes" id="UP000000763">
    <property type="component" value="Chromosome 1"/>
</dbReference>
<dbReference type="EMBL" id="AP008207">
    <property type="protein sequence ID" value="BAH90907.1"/>
    <property type="molecule type" value="Genomic_DNA"/>
</dbReference>